<feature type="transmembrane region" description="Helical" evidence="1">
    <location>
        <begin position="64"/>
        <end position="88"/>
    </location>
</feature>
<dbReference type="EMBL" id="JANEYG010000012">
    <property type="protein sequence ID" value="KAJ8920847.1"/>
    <property type="molecule type" value="Genomic_DNA"/>
</dbReference>
<reference evidence="2 3" key="1">
    <citation type="journal article" date="2023" name="Insect Mol. Biol.">
        <title>Genome sequencing provides insights into the evolution of gene families encoding plant cell wall-degrading enzymes in longhorned beetles.</title>
        <authorList>
            <person name="Shin N.R."/>
            <person name="Okamura Y."/>
            <person name="Kirsch R."/>
            <person name="Pauchet Y."/>
        </authorList>
    </citation>
    <scope>NUCLEOTIDE SEQUENCE [LARGE SCALE GENOMIC DNA]</scope>
    <source>
        <strain evidence="2">EAD_L_NR</strain>
    </source>
</reference>
<evidence type="ECO:0000313" key="2">
    <source>
        <dbReference type="EMBL" id="KAJ8920847.1"/>
    </source>
</evidence>
<protein>
    <submittedName>
        <fullName evidence="2">Uncharacterized protein</fullName>
    </submittedName>
</protein>
<proteinExistence type="predicted"/>
<keyword evidence="3" id="KW-1185">Reference proteome</keyword>
<keyword evidence="1" id="KW-0812">Transmembrane</keyword>
<keyword evidence="1" id="KW-0472">Membrane</keyword>
<dbReference type="Proteomes" id="UP001159042">
    <property type="component" value="Unassembled WGS sequence"/>
</dbReference>
<dbReference type="AlphaFoldDB" id="A0AAV8W3J1"/>
<feature type="transmembrane region" description="Helical" evidence="1">
    <location>
        <begin position="123"/>
        <end position="153"/>
    </location>
</feature>
<name>A0AAV8W3J1_9CUCU</name>
<comment type="caution">
    <text evidence="2">The sequence shown here is derived from an EMBL/GenBank/DDBJ whole genome shotgun (WGS) entry which is preliminary data.</text>
</comment>
<sequence>MSTSYSTALSHIILAGTGIYCLIGSKHFGQKFFPRGSFGIIILHSAIGIWRWGNPSYGQKAAKLYKLTSLLQDLIALPCIVTTIWLSYGYMWQIAYAYTLASLFPLVAYMCDHNNIDNEMTDVVIGANCISLGVLAFIHQNYFGVAASISYAFTHFVIKNDNETYFNITSQDLYNYAMCFFAFFALKTVLD</sequence>
<evidence type="ECO:0000256" key="1">
    <source>
        <dbReference type="SAM" id="Phobius"/>
    </source>
</evidence>
<evidence type="ECO:0000313" key="3">
    <source>
        <dbReference type="Proteomes" id="UP001159042"/>
    </source>
</evidence>
<keyword evidence="1" id="KW-1133">Transmembrane helix</keyword>
<gene>
    <name evidence="2" type="ORF">NQ315_015639</name>
</gene>
<feature type="transmembrane region" description="Helical" evidence="1">
    <location>
        <begin position="32"/>
        <end position="52"/>
    </location>
</feature>
<feature type="transmembrane region" description="Helical" evidence="1">
    <location>
        <begin position="173"/>
        <end position="190"/>
    </location>
</feature>
<organism evidence="2 3">
    <name type="scientific">Exocentrus adspersus</name>
    <dbReference type="NCBI Taxonomy" id="1586481"/>
    <lineage>
        <taxon>Eukaryota</taxon>
        <taxon>Metazoa</taxon>
        <taxon>Ecdysozoa</taxon>
        <taxon>Arthropoda</taxon>
        <taxon>Hexapoda</taxon>
        <taxon>Insecta</taxon>
        <taxon>Pterygota</taxon>
        <taxon>Neoptera</taxon>
        <taxon>Endopterygota</taxon>
        <taxon>Coleoptera</taxon>
        <taxon>Polyphaga</taxon>
        <taxon>Cucujiformia</taxon>
        <taxon>Chrysomeloidea</taxon>
        <taxon>Cerambycidae</taxon>
        <taxon>Lamiinae</taxon>
        <taxon>Acanthocinini</taxon>
        <taxon>Exocentrus</taxon>
    </lineage>
</organism>
<accession>A0AAV8W3J1</accession>